<dbReference type="AlphaFoldDB" id="D3VAC5"/>
<accession>D3VAC5</accession>
<dbReference type="STRING" id="406817.XNC1_3658"/>
<dbReference type="KEGG" id="xne:XNC1_3658"/>
<sequence>MIIIGIIFDIGDKCLITDFRGRFITCHTGFYFIAPPKQSADRDLKVGTRLLERQRMLVLVCQYSFSEIQTVTHFATLPCHWDLGIMTQYYDSAIHVDLAMPFYKDSAFFLISFSSFLKCSGASARKTPHSTSS</sequence>
<dbReference type="Proteomes" id="UP000008075">
    <property type="component" value="Chromosome"/>
</dbReference>
<organism evidence="1 2">
    <name type="scientific">Xenorhabdus nematophila (strain ATCC 19061 / DSM 3370 / CCUG 14189 / LMG 1036 / NCIMB 9965 / AN6)</name>
    <dbReference type="NCBI Taxonomy" id="406817"/>
    <lineage>
        <taxon>Bacteria</taxon>
        <taxon>Pseudomonadati</taxon>
        <taxon>Pseudomonadota</taxon>
        <taxon>Gammaproteobacteria</taxon>
        <taxon>Enterobacterales</taxon>
        <taxon>Morganellaceae</taxon>
        <taxon>Xenorhabdus</taxon>
    </lineage>
</organism>
<gene>
    <name evidence="1" type="ordered locus">XNC1_3658</name>
</gene>
<protein>
    <submittedName>
        <fullName evidence="1">Uncharacterized protein</fullName>
    </submittedName>
</protein>
<proteinExistence type="predicted"/>
<dbReference type="EMBL" id="FN667742">
    <property type="protein sequence ID" value="CBJ91689.1"/>
    <property type="molecule type" value="Genomic_DNA"/>
</dbReference>
<reference evidence="1 2" key="1">
    <citation type="journal article" date="2011" name="PLoS ONE">
        <title>The entomopathogenic bacterial endosymbionts xenorhabdus and photorhabdus: convergent lifestyles from divergent genomes.</title>
        <authorList>
            <person name="Chaston J.M."/>
            <person name="Suen G."/>
            <person name="Tucker S.L."/>
            <person name="Andersen A.W."/>
            <person name="Bhasin A."/>
            <person name="Bode E."/>
            <person name="Bode H.B."/>
            <person name="Brachmann A.O."/>
            <person name="Cowles C.E."/>
            <person name="Cowles K.N."/>
            <person name="Darby C."/>
            <person name="de Leon L."/>
            <person name="Drace K."/>
            <person name="Du Z."/>
            <person name="Givaudan A."/>
            <person name="Herbert Tran E.E."/>
            <person name="Jewell K.A."/>
            <person name="Knack J.J."/>
            <person name="Krasomil-Osterfeld K.C."/>
            <person name="Kukor R."/>
            <person name="Lanois A."/>
            <person name="Latreille P."/>
            <person name="Leimgruber N.K."/>
            <person name="Lipke C.M."/>
            <person name="Liu R."/>
            <person name="Lu X."/>
            <person name="Martens E.C."/>
            <person name="Marri P.R."/>
            <person name="Medigue C."/>
            <person name="Menard M.L."/>
            <person name="Miller N.M."/>
            <person name="Morales-Soto N."/>
            <person name="Norton S."/>
            <person name="Ogier J.C."/>
            <person name="Orchard S.S."/>
            <person name="Park D."/>
            <person name="Park Y."/>
            <person name="Qurollo B.A."/>
            <person name="Sugar D.R."/>
            <person name="Richards G.R."/>
            <person name="Rouy Z."/>
            <person name="Slominski B."/>
            <person name="Slominski K."/>
            <person name="Snyder H."/>
            <person name="Tjaden B.C."/>
            <person name="van der Hoeven R."/>
            <person name="Welch R.D."/>
            <person name="Wheeler C."/>
            <person name="Xiang B."/>
            <person name="Barbazuk B."/>
            <person name="Gaudriault S."/>
            <person name="Goodner B."/>
            <person name="Slater S.C."/>
            <person name="Forst S."/>
            <person name="Goldman B.S."/>
            <person name="Goodrich-Blair H."/>
        </authorList>
    </citation>
    <scope>NUCLEOTIDE SEQUENCE [LARGE SCALE GENOMIC DNA]</scope>
    <source>
        <strain evidence="2">ATCC 19061 / DSM 3370 / CCUG 14189 / LMG 1036 / NCIMB 9965 / AN6</strain>
    </source>
</reference>
<name>D3VAC5_XENNA</name>
<evidence type="ECO:0000313" key="2">
    <source>
        <dbReference type="Proteomes" id="UP000008075"/>
    </source>
</evidence>
<keyword evidence="2" id="KW-1185">Reference proteome</keyword>
<dbReference type="HOGENOM" id="CLU_1905966_0_0_6"/>
<evidence type="ECO:0000313" key="1">
    <source>
        <dbReference type="EMBL" id="CBJ91689.1"/>
    </source>
</evidence>